<protein>
    <recommendedName>
        <fullName evidence="3">Phage recombination protein Bet</fullName>
    </recommendedName>
</protein>
<proteinExistence type="predicted"/>
<comment type="caution">
    <text evidence="1">The sequence shown here is derived from an EMBL/GenBank/DDBJ whole genome shotgun (WGS) entry which is preliminary data.</text>
</comment>
<reference evidence="1 2" key="1">
    <citation type="submission" date="2017-10" db="EMBL/GenBank/DDBJ databases">
        <title>Bifidobacterium xylocopum sp. nov. and Bifidobacterium aemilianum sp. nov., from the carpenter bee (Xylocopa violacea) digestive tract.</title>
        <authorList>
            <person name="Alberoni D."/>
            <person name="Baffoni L."/>
            <person name="Di Gioia D."/>
            <person name="Gaggia F."/>
            <person name="Biavati B."/>
        </authorList>
    </citation>
    <scope>NUCLEOTIDE SEQUENCE [LARGE SCALE GENOMIC DNA]</scope>
    <source>
        <strain evidence="1 2">XV2</strain>
    </source>
</reference>
<keyword evidence="2" id="KW-1185">Reference proteome</keyword>
<dbReference type="OrthoDB" id="3191611at2"/>
<evidence type="ECO:0008006" key="3">
    <source>
        <dbReference type="Google" id="ProtNLM"/>
    </source>
</evidence>
<sequence>MSSDLTITEKQDGFTQNQVAALRQMGVQNASQGDLAVFFHQVQRTGLDPFARQIYMISRAGKQTIQTGIDGFRLIARRAAERSHETFGEPETVWCGEDGRWRDVWLDPQNPPVASKVVVQRGQGTFVGVATLAEYVGRKKDGSLTSMWASKPAVMLSKCAEALALRKAFPQDLSGLYTADEMQDDEARQQSSTAAGHENHVRVDVMAPKEQQQEIAALMKQGGVSSSAQAGRAFGVLVGKQLTSTSQLTLADAETLLSAPELVVSRTREALAGEVSA</sequence>
<dbReference type="GO" id="GO:0003677">
    <property type="term" value="F:DNA binding"/>
    <property type="evidence" value="ECO:0007669"/>
    <property type="project" value="InterPro"/>
</dbReference>
<dbReference type="Pfam" id="PF03837">
    <property type="entry name" value="RecT"/>
    <property type="match status" value="1"/>
</dbReference>
<dbReference type="RefSeq" id="WP_113852705.1">
    <property type="nucleotide sequence ID" value="NZ_PDCH01000001.1"/>
</dbReference>
<organism evidence="1 2">
    <name type="scientific">Bifidobacterium xylocopae</name>
    <dbReference type="NCBI Taxonomy" id="2493119"/>
    <lineage>
        <taxon>Bacteria</taxon>
        <taxon>Bacillati</taxon>
        <taxon>Actinomycetota</taxon>
        <taxon>Actinomycetes</taxon>
        <taxon>Bifidobacteriales</taxon>
        <taxon>Bifidobacteriaceae</taxon>
        <taxon>Bifidobacterium</taxon>
    </lineage>
</organism>
<name>A0A366KEC4_9BIFI</name>
<evidence type="ECO:0000313" key="2">
    <source>
        <dbReference type="Proteomes" id="UP000252345"/>
    </source>
</evidence>
<dbReference type="EMBL" id="PDCH01000001">
    <property type="protein sequence ID" value="RBQ00045.1"/>
    <property type="molecule type" value="Genomic_DNA"/>
</dbReference>
<evidence type="ECO:0000313" key="1">
    <source>
        <dbReference type="EMBL" id="RBQ00045.1"/>
    </source>
</evidence>
<dbReference type="GO" id="GO:0006259">
    <property type="term" value="P:DNA metabolic process"/>
    <property type="evidence" value="ECO:0007669"/>
    <property type="project" value="InterPro"/>
</dbReference>
<gene>
    <name evidence="1" type="ORF">CRD59_00860</name>
</gene>
<dbReference type="AlphaFoldDB" id="A0A366KEC4"/>
<accession>A0A366KEC4</accession>
<dbReference type="InterPro" id="IPR018330">
    <property type="entry name" value="RecT_fam"/>
</dbReference>
<dbReference type="Proteomes" id="UP000252345">
    <property type="component" value="Unassembled WGS sequence"/>
</dbReference>